<proteinExistence type="predicted"/>
<sequence>MMGHFWKYGLIFRVFGILFIEGFYDRSLAKARVKFASLYIFCPMAWTSVGISFGCSFIGSRAFLTSGSVRSFTKSLIFIIHSIIIVKTLANSFCAVLGTSKILQFLQEASAYEESASYVPPSDADNRTRKILGTARRISVLVVGVGTFVAATECYLSYVVQDYGERWRALITVWAILAVLGFFVYDSMMLVVLTRVSDVLANYIHHQVCVLVRAFDKAAVAAERQRGVKLCGRIEKIRVNVSKIRGLIRLIDSVWHPAVISCAGCLIFLLCITVYAVLTNGLQHPVVKVTLCYSLYCLIGFVDLASMSQALVNQVNLCIYIYTTNWCYKGKDRRRIPLFCVCFSAVIILRRICPANTCFALI</sequence>
<dbReference type="VEuPathDB" id="VectorBase:HLOH_050191"/>
<feature type="transmembrane region" description="Helical" evidence="6">
    <location>
        <begin position="36"/>
        <end position="64"/>
    </location>
</feature>
<feature type="transmembrane region" description="Helical" evidence="6">
    <location>
        <begin position="138"/>
        <end position="160"/>
    </location>
</feature>
<dbReference type="GO" id="GO:0038023">
    <property type="term" value="F:signaling receptor activity"/>
    <property type="evidence" value="ECO:0007669"/>
    <property type="project" value="UniProtKB-ARBA"/>
</dbReference>
<dbReference type="PANTHER" id="PTHR21421">
    <property type="entry name" value="GUSTATORY RECEPTOR"/>
    <property type="match status" value="1"/>
</dbReference>
<gene>
    <name evidence="7" type="ORF">HPB48_009247</name>
</gene>
<dbReference type="GO" id="GO:0051606">
    <property type="term" value="P:detection of stimulus"/>
    <property type="evidence" value="ECO:0007669"/>
    <property type="project" value="UniProtKB-ARBA"/>
</dbReference>
<accession>A0A9J6H0E8</accession>
<evidence type="ECO:0000313" key="8">
    <source>
        <dbReference type="Proteomes" id="UP000821853"/>
    </source>
</evidence>
<keyword evidence="2 6" id="KW-0812">Transmembrane</keyword>
<protein>
    <recommendedName>
        <fullName evidence="9">Gustatory receptor</fullName>
    </recommendedName>
</protein>
<evidence type="ECO:0000256" key="2">
    <source>
        <dbReference type="ARBA" id="ARBA00022692"/>
    </source>
</evidence>
<feature type="transmembrane region" description="Helical" evidence="6">
    <location>
        <begin position="254"/>
        <end position="278"/>
    </location>
</feature>
<organism evidence="7 8">
    <name type="scientific">Haemaphysalis longicornis</name>
    <name type="common">Bush tick</name>
    <dbReference type="NCBI Taxonomy" id="44386"/>
    <lineage>
        <taxon>Eukaryota</taxon>
        <taxon>Metazoa</taxon>
        <taxon>Ecdysozoa</taxon>
        <taxon>Arthropoda</taxon>
        <taxon>Chelicerata</taxon>
        <taxon>Arachnida</taxon>
        <taxon>Acari</taxon>
        <taxon>Parasitiformes</taxon>
        <taxon>Ixodida</taxon>
        <taxon>Ixodoidea</taxon>
        <taxon>Ixodidae</taxon>
        <taxon>Haemaphysalinae</taxon>
        <taxon>Haemaphysalis</taxon>
    </lineage>
</organism>
<dbReference type="GO" id="GO:0016020">
    <property type="term" value="C:membrane"/>
    <property type="evidence" value="ECO:0007669"/>
    <property type="project" value="UniProtKB-SubCell"/>
</dbReference>
<dbReference type="PANTHER" id="PTHR21421:SF29">
    <property type="entry name" value="GUSTATORY RECEPTOR 5A FOR TREHALOSE-RELATED"/>
    <property type="match status" value="1"/>
</dbReference>
<feature type="transmembrane region" description="Helical" evidence="6">
    <location>
        <begin position="166"/>
        <end position="185"/>
    </location>
</feature>
<evidence type="ECO:0000256" key="5">
    <source>
        <dbReference type="ARBA" id="ARBA00023170"/>
    </source>
</evidence>
<dbReference type="GO" id="GO:0007606">
    <property type="term" value="P:sensory perception of chemical stimulus"/>
    <property type="evidence" value="ECO:0007669"/>
    <property type="project" value="TreeGrafter"/>
</dbReference>
<keyword evidence="5" id="KW-0675">Receptor</keyword>
<comment type="subcellular location">
    <subcellularLocation>
        <location evidence="1">Membrane</location>
        <topology evidence="1">Multi-pass membrane protein</topology>
    </subcellularLocation>
</comment>
<feature type="transmembrane region" description="Helical" evidence="6">
    <location>
        <begin position="76"/>
        <end position="97"/>
    </location>
</feature>
<dbReference type="EMBL" id="JABSTR010000010">
    <property type="protein sequence ID" value="KAH9380143.1"/>
    <property type="molecule type" value="Genomic_DNA"/>
</dbReference>
<name>A0A9J6H0E8_HAELO</name>
<evidence type="ECO:0008006" key="9">
    <source>
        <dbReference type="Google" id="ProtNLM"/>
    </source>
</evidence>
<evidence type="ECO:0000256" key="6">
    <source>
        <dbReference type="SAM" id="Phobius"/>
    </source>
</evidence>
<keyword evidence="3 6" id="KW-1133">Transmembrane helix</keyword>
<dbReference type="Proteomes" id="UP000821853">
    <property type="component" value="Chromosome 8"/>
</dbReference>
<reference evidence="7 8" key="1">
    <citation type="journal article" date="2020" name="Cell">
        <title>Large-Scale Comparative Analyses of Tick Genomes Elucidate Their Genetic Diversity and Vector Capacities.</title>
        <authorList>
            <consortium name="Tick Genome and Microbiome Consortium (TIGMIC)"/>
            <person name="Jia N."/>
            <person name="Wang J."/>
            <person name="Shi W."/>
            <person name="Du L."/>
            <person name="Sun Y."/>
            <person name="Zhan W."/>
            <person name="Jiang J.F."/>
            <person name="Wang Q."/>
            <person name="Zhang B."/>
            <person name="Ji P."/>
            <person name="Bell-Sakyi L."/>
            <person name="Cui X.M."/>
            <person name="Yuan T.T."/>
            <person name="Jiang B.G."/>
            <person name="Yang W.F."/>
            <person name="Lam T.T."/>
            <person name="Chang Q.C."/>
            <person name="Ding S.J."/>
            <person name="Wang X.J."/>
            <person name="Zhu J.G."/>
            <person name="Ruan X.D."/>
            <person name="Zhao L."/>
            <person name="Wei J.T."/>
            <person name="Ye R.Z."/>
            <person name="Que T.C."/>
            <person name="Du C.H."/>
            <person name="Zhou Y.H."/>
            <person name="Cheng J.X."/>
            <person name="Dai P.F."/>
            <person name="Guo W.B."/>
            <person name="Han X.H."/>
            <person name="Huang E.J."/>
            <person name="Li L.F."/>
            <person name="Wei W."/>
            <person name="Gao Y.C."/>
            <person name="Liu J.Z."/>
            <person name="Shao H.Z."/>
            <person name="Wang X."/>
            <person name="Wang C.C."/>
            <person name="Yang T.C."/>
            <person name="Huo Q.B."/>
            <person name="Li W."/>
            <person name="Chen H.Y."/>
            <person name="Chen S.E."/>
            <person name="Zhou L.G."/>
            <person name="Ni X.B."/>
            <person name="Tian J.H."/>
            <person name="Sheng Y."/>
            <person name="Liu T."/>
            <person name="Pan Y.S."/>
            <person name="Xia L.Y."/>
            <person name="Li J."/>
            <person name="Zhao F."/>
            <person name="Cao W.C."/>
        </authorList>
    </citation>
    <scope>NUCLEOTIDE SEQUENCE [LARGE SCALE GENOMIC DNA]</scope>
    <source>
        <strain evidence="7">HaeL-2018</strain>
    </source>
</reference>
<evidence type="ECO:0000256" key="3">
    <source>
        <dbReference type="ARBA" id="ARBA00022989"/>
    </source>
</evidence>
<keyword evidence="8" id="KW-1185">Reference proteome</keyword>
<evidence type="ECO:0000256" key="1">
    <source>
        <dbReference type="ARBA" id="ARBA00004141"/>
    </source>
</evidence>
<evidence type="ECO:0000313" key="7">
    <source>
        <dbReference type="EMBL" id="KAH9380143.1"/>
    </source>
</evidence>
<comment type="caution">
    <text evidence="7">The sequence shown here is derived from an EMBL/GenBank/DDBJ whole genome shotgun (WGS) entry which is preliminary data.</text>
</comment>
<dbReference type="AlphaFoldDB" id="A0A9J6H0E8"/>
<keyword evidence="4 6" id="KW-0472">Membrane</keyword>
<feature type="transmembrane region" description="Helical" evidence="6">
    <location>
        <begin position="298"/>
        <end position="323"/>
    </location>
</feature>
<evidence type="ECO:0000256" key="4">
    <source>
        <dbReference type="ARBA" id="ARBA00023136"/>
    </source>
</evidence>